<dbReference type="CDD" id="cd00299">
    <property type="entry name" value="GST_C_family"/>
    <property type="match status" value="1"/>
</dbReference>
<dbReference type="GO" id="GO:0016740">
    <property type="term" value="F:transferase activity"/>
    <property type="evidence" value="ECO:0007669"/>
    <property type="project" value="UniProtKB-KW"/>
</dbReference>
<evidence type="ECO:0000313" key="3">
    <source>
        <dbReference type="Proteomes" id="UP000199317"/>
    </source>
</evidence>
<dbReference type="PROSITE" id="PS50404">
    <property type="entry name" value="GST_NTER"/>
    <property type="match status" value="1"/>
</dbReference>
<dbReference type="Pfam" id="PF13417">
    <property type="entry name" value="GST_N_3"/>
    <property type="match status" value="1"/>
</dbReference>
<reference evidence="3" key="1">
    <citation type="submission" date="2016-10" db="EMBL/GenBank/DDBJ databases">
        <authorList>
            <person name="Varghese N."/>
            <person name="Submissions S."/>
        </authorList>
    </citation>
    <scope>NUCLEOTIDE SEQUENCE [LARGE SCALE GENOMIC DNA]</scope>
    <source>
        <strain evidence="3">DSM 17101</strain>
    </source>
</reference>
<dbReference type="InterPro" id="IPR036249">
    <property type="entry name" value="Thioredoxin-like_sf"/>
</dbReference>
<keyword evidence="2" id="KW-0808">Transferase</keyword>
<evidence type="ECO:0000259" key="1">
    <source>
        <dbReference type="PROSITE" id="PS50404"/>
    </source>
</evidence>
<dbReference type="CDD" id="cd00570">
    <property type="entry name" value="GST_N_family"/>
    <property type="match status" value="1"/>
</dbReference>
<dbReference type="RefSeq" id="WP_192883914.1">
    <property type="nucleotide sequence ID" value="NZ_CP028290.1"/>
</dbReference>
<protein>
    <submittedName>
        <fullName evidence="2">Glutathione S-transferase</fullName>
    </submittedName>
</protein>
<dbReference type="EMBL" id="FNJL01000007">
    <property type="protein sequence ID" value="SDP09153.1"/>
    <property type="molecule type" value="Genomic_DNA"/>
</dbReference>
<dbReference type="AlphaFoldDB" id="A0A1H0PVN3"/>
<sequence length="318" mass="34807">MAPSLPEPILHHYPSSPFSEKIRLALGFKQLAWKSVIVPSIAPKPDVVALTGGYRRTPFLQVGADIYCDTALICDVLEHLQPEPVLYPLALKGVSRVFAQWSDTTLFWAAMAYNLQPRGAAELFANLPPTAAQAFGADRKAMSAGMNRLRPQDATAAYRSYLRRIAHMVEEHDYLFGAEPCVADFAAYHPLWFTRQCVPVMAGIFKATPAVLEWMDRIAAIGHGRMEKFSAQDAIAVAAGAEPLPLVDDVFQDEHGIPLGAHVSIAADSFGTEPTEGRLVAATRTRYTLARTDPRAGLLHVHFPRIGYTLTSTETNAP</sequence>
<dbReference type="InterPro" id="IPR004045">
    <property type="entry name" value="Glutathione_S-Trfase_N"/>
</dbReference>
<accession>A0A1H0PVN3</accession>
<organism evidence="2 3">
    <name type="scientific">Paracidovorax cattleyae</name>
    <dbReference type="NCBI Taxonomy" id="80868"/>
    <lineage>
        <taxon>Bacteria</taxon>
        <taxon>Pseudomonadati</taxon>
        <taxon>Pseudomonadota</taxon>
        <taxon>Betaproteobacteria</taxon>
        <taxon>Burkholderiales</taxon>
        <taxon>Comamonadaceae</taxon>
        <taxon>Paracidovorax</taxon>
    </lineage>
</organism>
<proteinExistence type="predicted"/>
<gene>
    <name evidence="2" type="ORF">SAMN04489708_10777</name>
</gene>
<evidence type="ECO:0000313" key="2">
    <source>
        <dbReference type="EMBL" id="SDP09153.1"/>
    </source>
</evidence>
<dbReference type="Gene3D" id="3.40.30.110">
    <property type="match status" value="2"/>
</dbReference>
<feature type="domain" description="GST N-terminal" evidence="1">
    <location>
        <begin position="6"/>
        <end position="85"/>
    </location>
</feature>
<dbReference type="Pfam" id="PF00043">
    <property type="entry name" value="GST_C"/>
    <property type="match status" value="1"/>
</dbReference>
<dbReference type="SUPFAM" id="SSF52833">
    <property type="entry name" value="Thioredoxin-like"/>
    <property type="match status" value="1"/>
</dbReference>
<keyword evidence="3" id="KW-1185">Reference proteome</keyword>
<dbReference type="InterPro" id="IPR004046">
    <property type="entry name" value="GST_C"/>
</dbReference>
<dbReference type="InterPro" id="IPR036282">
    <property type="entry name" value="Glutathione-S-Trfase_C_sf"/>
</dbReference>
<name>A0A1H0PVN3_9BURK</name>
<dbReference type="SUPFAM" id="SSF47616">
    <property type="entry name" value="GST C-terminal domain-like"/>
    <property type="match status" value="1"/>
</dbReference>
<dbReference type="Proteomes" id="UP000199317">
    <property type="component" value="Unassembled WGS sequence"/>
</dbReference>